<keyword evidence="3" id="KW-1185">Reference proteome</keyword>
<sequence length="87" mass="9467">MRHGINGGIICHFCRREISNCGIVPGGDKLPASFLPRMSQTGLMSGEYAGQSIRRIPSSKRKFSTIRARCGLALSSLRTDLSPIAYV</sequence>
<gene>
    <name evidence="1" type="ORF">AVEN_204023_1</name>
    <name evidence="2" type="ORF">AVEN_205003_1</name>
</gene>
<accession>A0A4Y2TT95</accession>
<comment type="caution">
    <text evidence="1">The sequence shown here is derived from an EMBL/GenBank/DDBJ whole genome shotgun (WGS) entry which is preliminary data.</text>
</comment>
<dbReference type="AlphaFoldDB" id="A0A4Y2TT95"/>
<dbReference type="EMBL" id="BGPR01031037">
    <property type="protein sequence ID" value="GBO03876.1"/>
    <property type="molecule type" value="Genomic_DNA"/>
</dbReference>
<dbReference type="Proteomes" id="UP000499080">
    <property type="component" value="Unassembled WGS sequence"/>
</dbReference>
<name>A0A4Y2TT95_ARAVE</name>
<evidence type="ECO:0000313" key="3">
    <source>
        <dbReference type="Proteomes" id="UP000499080"/>
    </source>
</evidence>
<reference evidence="1 3" key="1">
    <citation type="journal article" date="2019" name="Sci. Rep.">
        <title>Orb-weaving spider Araneus ventricosus genome elucidates the spidroin gene catalogue.</title>
        <authorList>
            <person name="Kono N."/>
            <person name="Nakamura H."/>
            <person name="Ohtoshi R."/>
            <person name="Moran D.A.P."/>
            <person name="Shinohara A."/>
            <person name="Yoshida Y."/>
            <person name="Fujiwara M."/>
            <person name="Mori M."/>
            <person name="Tomita M."/>
            <person name="Arakawa K."/>
        </authorList>
    </citation>
    <scope>NUCLEOTIDE SEQUENCE [LARGE SCALE GENOMIC DNA]</scope>
</reference>
<proteinExistence type="predicted"/>
<dbReference type="EMBL" id="BGPR01031036">
    <property type="protein sequence ID" value="GBO03873.1"/>
    <property type="molecule type" value="Genomic_DNA"/>
</dbReference>
<evidence type="ECO:0000313" key="2">
    <source>
        <dbReference type="EMBL" id="GBO03876.1"/>
    </source>
</evidence>
<organism evidence="1 3">
    <name type="scientific">Araneus ventricosus</name>
    <name type="common">Orbweaver spider</name>
    <name type="synonym">Epeira ventricosa</name>
    <dbReference type="NCBI Taxonomy" id="182803"/>
    <lineage>
        <taxon>Eukaryota</taxon>
        <taxon>Metazoa</taxon>
        <taxon>Ecdysozoa</taxon>
        <taxon>Arthropoda</taxon>
        <taxon>Chelicerata</taxon>
        <taxon>Arachnida</taxon>
        <taxon>Araneae</taxon>
        <taxon>Araneomorphae</taxon>
        <taxon>Entelegynae</taxon>
        <taxon>Araneoidea</taxon>
        <taxon>Araneidae</taxon>
        <taxon>Araneus</taxon>
    </lineage>
</organism>
<protein>
    <submittedName>
        <fullName evidence="1">Uncharacterized protein</fullName>
    </submittedName>
</protein>
<evidence type="ECO:0000313" key="1">
    <source>
        <dbReference type="EMBL" id="GBO03873.1"/>
    </source>
</evidence>